<keyword evidence="1" id="KW-0812">Transmembrane</keyword>
<accession>A0A2S9GU79</accession>
<proteinExistence type="predicted"/>
<dbReference type="EMBL" id="PUGF01000026">
    <property type="protein sequence ID" value="PRC91264.1"/>
    <property type="molecule type" value="Genomic_DNA"/>
</dbReference>
<dbReference type="InterPro" id="IPR058247">
    <property type="entry name" value="DUF1453"/>
</dbReference>
<feature type="transmembrane region" description="Helical" evidence="1">
    <location>
        <begin position="37"/>
        <end position="56"/>
    </location>
</feature>
<comment type="caution">
    <text evidence="2">The sequence shown here is derived from an EMBL/GenBank/DDBJ whole genome shotgun (WGS) entry which is preliminary data.</text>
</comment>
<feature type="transmembrane region" description="Helical" evidence="1">
    <location>
        <begin position="62"/>
        <end position="80"/>
    </location>
</feature>
<dbReference type="RefSeq" id="WP_105533802.1">
    <property type="nucleotide sequence ID" value="NZ_PUGF01000026.1"/>
</dbReference>
<evidence type="ECO:0000256" key="1">
    <source>
        <dbReference type="SAM" id="Phobius"/>
    </source>
</evidence>
<organism evidence="2 3">
    <name type="scientific">Solimicrobium silvestre</name>
    <dbReference type="NCBI Taxonomy" id="2099400"/>
    <lineage>
        <taxon>Bacteria</taxon>
        <taxon>Pseudomonadati</taxon>
        <taxon>Pseudomonadota</taxon>
        <taxon>Betaproteobacteria</taxon>
        <taxon>Burkholderiales</taxon>
        <taxon>Oxalobacteraceae</taxon>
        <taxon>Solimicrobium</taxon>
    </lineage>
</organism>
<reference evidence="2 3" key="1">
    <citation type="submission" date="2018-02" db="EMBL/GenBank/DDBJ databases">
        <title>Solimicrobium silvestre gen. nov., sp. nov., isolated from alpine forest soil.</title>
        <authorList>
            <person name="Margesin R."/>
            <person name="Albuquerque L."/>
            <person name="Zhang D.-C."/>
            <person name="Froufe H.J.C."/>
            <person name="Severino R."/>
            <person name="Roxo I."/>
            <person name="Egas C."/>
            <person name="Da Costa M.S."/>
        </authorList>
    </citation>
    <scope>NUCLEOTIDE SEQUENCE [LARGE SCALE GENOMIC DNA]</scope>
    <source>
        <strain evidence="2 3">S20-91</strain>
    </source>
</reference>
<sequence length="178" mass="19993">MTNNPQTLIFLAFIPLILWRMYSRIRRMVGRQVSKPWRQWLTVCSFPLLVLLIGAVSFSQPYALLALFGGLALGIAFGVIGHRLTKFEQSTEGMFYTPNAHLGIALSLLLIGRLMYRFIETGLPGSATAVPQNTLPTPLTLALFGMLAGYYVTYAIGLILWRRNAERNKLPENNLETF</sequence>
<protein>
    <recommendedName>
        <fullName evidence="4">DUF1453 domain-containing protein</fullName>
    </recommendedName>
</protein>
<dbReference type="OrthoDB" id="8703297at2"/>
<evidence type="ECO:0008006" key="4">
    <source>
        <dbReference type="Google" id="ProtNLM"/>
    </source>
</evidence>
<name>A0A2S9GU79_9BURK</name>
<gene>
    <name evidence="2" type="ORF">S2091_4049</name>
</gene>
<keyword evidence="1" id="KW-1133">Transmembrane helix</keyword>
<evidence type="ECO:0000313" key="2">
    <source>
        <dbReference type="EMBL" id="PRC91264.1"/>
    </source>
</evidence>
<feature type="transmembrane region" description="Helical" evidence="1">
    <location>
        <begin position="100"/>
        <end position="119"/>
    </location>
</feature>
<keyword evidence="1" id="KW-0472">Membrane</keyword>
<keyword evidence="3" id="KW-1185">Reference proteome</keyword>
<evidence type="ECO:0000313" key="3">
    <source>
        <dbReference type="Proteomes" id="UP000237839"/>
    </source>
</evidence>
<feature type="transmembrane region" description="Helical" evidence="1">
    <location>
        <begin position="6"/>
        <end position="25"/>
    </location>
</feature>
<dbReference type="Pfam" id="PF07301">
    <property type="entry name" value="DUF1453"/>
    <property type="match status" value="1"/>
</dbReference>
<feature type="transmembrane region" description="Helical" evidence="1">
    <location>
        <begin position="139"/>
        <end position="161"/>
    </location>
</feature>
<dbReference type="AlphaFoldDB" id="A0A2S9GU79"/>
<dbReference type="Proteomes" id="UP000237839">
    <property type="component" value="Unassembled WGS sequence"/>
</dbReference>